<accession>A0ABD3I1U0</accession>
<dbReference type="AlphaFoldDB" id="A0ABD3I1U0"/>
<protein>
    <recommendedName>
        <fullName evidence="3">Transposase</fullName>
    </recommendedName>
</protein>
<name>A0ABD3I1U0_9MARC</name>
<evidence type="ECO:0000313" key="2">
    <source>
        <dbReference type="Proteomes" id="UP001633002"/>
    </source>
</evidence>
<dbReference type="Proteomes" id="UP001633002">
    <property type="component" value="Unassembled WGS sequence"/>
</dbReference>
<reference evidence="1 2" key="1">
    <citation type="submission" date="2024-09" db="EMBL/GenBank/DDBJ databases">
        <title>Chromosome-scale assembly of Riccia sorocarpa.</title>
        <authorList>
            <person name="Paukszto L."/>
        </authorList>
    </citation>
    <scope>NUCLEOTIDE SEQUENCE [LARGE SCALE GENOMIC DNA]</scope>
    <source>
        <strain evidence="1">LP-2024</strain>
        <tissue evidence="1">Aerial parts of the thallus</tissue>
    </source>
</reference>
<proteinExistence type="predicted"/>
<gene>
    <name evidence="1" type="ORF">R1sor_011629</name>
</gene>
<evidence type="ECO:0000313" key="1">
    <source>
        <dbReference type="EMBL" id="KAL3697553.1"/>
    </source>
</evidence>
<keyword evidence="2" id="KW-1185">Reference proteome</keyword>
<sequence>MEAEIEEREEIFVGKAAARKVANFVPLIDVAAGLMNINKIPIQWWRPKHASSKASDEDRYAQCIQRDVVWEIDPGYTGRHWVDADSCVYAWKSRAKKDKVHLPKKQDIALFVLKSIHAEASRTLATTSHEESNVN</sequence>
<evidence type="ECO:0008006" key="3">
    <source>
        <dbReference type="Google" id="ProtNLM"/>
    </source>
</evidence>
<comment type="caution">
    <text evidence="1">The sequence shown here is derived from an EMBL/GenBank/DDBJ whole genome shotgun (WGS) entry which is preliminary data.</text>
</comment>
<dbReference type="EMBL" id="JBJQOH010000002">
    <property type="protein sequence ID" value="KAL3697553.1"/>
    <property type="molecule type" value="Genomic_DNA"/>
</dbReference>
<organism evidence="1 2">
    <name type="scientific">Riccia sorocarpa</name>
    <dbReference type="NCBI Taxonomy" id="122646"/>
    <lineage>
        <taxon>Eukaryota</taxon>
        <taxon>Viridiplantae</taxon>
        <taxon>Streptophyta</taxon>
        <taxon>Embryophyta</taxon>
        <taxon>Marchantiophyta</taxon>
        <taxon>Marchantiopsida</taxon>
        <taxon>Marchantiidae</taxon>
        <taxon>Marchantiales</taxon>
        <taxon>Ricciaceae</taxon>
        <taxon>Riccia</taxon>
    </lineage>
</organism>